<comment type="caution">
    <text evidence="2">The sequence shown here is derived from an EMBL/GenBank/DDBJ whole genome shotgun (WGS) entry which is preliminary data.</text>
</comment>
<reference evidence="2" key="1">
    <citation type="submission" date="2020-01" db="EMBL/GenBank/DDBJ databases">
        <authorList>
            <consortium name="DOE Joint Genome Institute"/>
            <person name="Haridas S."/>
            <person name="Albert R."/>
            <person name="Binder M."/>
            <person name="Bloem J."/>
            <person name="Labutti K."/>
            <person name="Salamov A."/>
            <person name="Andreopoulos B."/>
            <person name="Baker S.E."/>
            <person name="Barry K."/>
            <person name="Bills G."/>
            <person name="Bluhm B.H."/>
            <person name="Cannon C."/>
            <person name="Castanera R."/>
            <person name="Culley D.E."/>
            <person name="Daum C."/>
            <person name="Ezra D."/>
            <person name="Gonzalez J.B."/>
            <person name="Henrissat B."/>
            <person name="Kuo A."/>
            <person name="Liang C."/>
            <person name="Lipzen A."/>
            <person name="Lutzoni F."/>
            <person name="Magnuson J."/>
            <person name="Mondo S."/>
            <person name="Nolan M."/>
            <person name="Ohm R."/>
            <person name="Pangilinan J."/>
            <person name="Park H.-J."/>
            <person name="Ramirez L."/>
            <person name="Alfaro M."/>
            <person name="Sun H."/>
            <person name="Tritt A."/>
            <person name="Yoshinaga Y."/>
            <person name="Zwiers L.-H."/>
            <person name="Turgeon B.G."/>
            <person name="Goodwin S.B."/>
            <person name="Spatafora J.W."/>
            <person name="Crous P.W."/>
            <person name="Grigoriev I.V."/>
        </authorList>
    </citation>
    <scope>NUCLEOTIDE SEQUENCE</scope>
    <source>
        <strain evidence="2">CBS 394.84</strain>
    </source>
</reference>
<gene>
    <name evidence="2" type="ORF">K460DRAFT_68278</name>
</gene>
<sequence length="920" mass="105154">MIQTGVHSMASTNLAMSGEVTEMREMMNQLVPLLQPTGANTGPYQMISQSLPDSTERFQYLSSGSSSRQFSDRTVSRKTVSKKAKKASSGVRSPICDCPSESRSTTHLYSFWGLVFQHDYQQPSKHLRGCKFYGIDRKAQRSIKAQIPFKMEWFFTRASYVCVAYTNGCNNPAMSIRLKNIVPRDRCPVYAELMELHNHFQSTEYLSSENVIRRLKTFERSVLSIYREGKASPSDRNEMGKSFLMEFIDELMWNIRMVREVTSDQSITGVVLQIFQTFMDILPAQDKTLNSSFLVFGLQSSFFILRQNERMNAQRMVSYLMDLSEVNLDAILFNYRDSDIIPLLNHLSLVDEMEVSPMARAILRRSLRDLDDQISRDPKGPIETLSGYTTLQLCIDWPQGLQKLLTTEAKSLIDNEGISSISRGMKVGYLQPVYWAIRLNCAESVNLLMKAGSSMASDKSLYMVFSKITSDTAAVIASNMADRRRKLLELAQRELGDFERQNPTHVADREAAYLCGALEKAGIYIPPYLRVGQDYTTVYHTPVIRIDHFRIYFEQGFQDFKSRNNMGLTPIMIWRDDAFNLPLQSFDQIFGTLLWLQEQGALDQNPEDPWALRFNITVTGWHYVAAMLGSGCLFANRHDLTSRVSFAWKIIRELSQTMIRDRCTCSCNHEGEGCSPLKSLWNAHAKHGGLLLYHPGRSERNPLRHILFHHNVNTMSTKVNERSNLSLQIIRLLTFEALDMTHTCCALEELNLEQKRLCIASDRPANLSIGNPTYVIANRDPEWIRKIRSDRREQQDARQLEVLMEDFAEQMKSLDTSPKALEIFIWGYWRRRMSELFVVHPGILNETERVLGNVETYVVPGRLKAFLGDDFDWLRYDDQATPEEGEGDEEEDTSSVESIGVSRYCSFCDGPDSKRDGGGG</sequence>
<name>A0A9P4LAK2_9PLEO</name>
<evidence type="ECO:0000313" key="3">
    <source>
        <dbReference type="Proteomes" id="UP000800039"/>
    </source>
</evidence>
<accession>A0A9P4LAK2</accession>
<proteinExistence type="predicted"/>
<dbReference type="Proteomes" id="UP000800039">
    <property type="component" value="Unassembled WGS sequence"/>
</dbReference>
<dbReference type="EMBL" id="ML976615">
    <property type="protein sequence ID" value="KAF1848135.1"/>
    <property type="molecule type" value="Genomic_DNA"/>
</dbReference>
<feature type="region of interest" description="Disordered" evidence="1">
    <location>
        <begin position="62"/>
        <end position="86"/>
    </location>
</feature>
<protein>
    <submittedName>
        <fullName evidence="2">Uncharacterized protein</fullName>
    </submittedName>
</protein>
<organism evidence="2 3">
    <name type="scientific">Cucurbitaria berberidis CBS 394.84</name>
    <dbReference type="NCBI Taxonomy" id="1168544"/>
    <lineage>
        <taxon>Eukaryota</taxon>
        <taxon>Fungi</taxon>
        <taxon>Dikarya</taxon>
        <taxon>Ascomycota</taxon>
        <taxon>Pezizomycotina</taxon>
        <taxon>Dothideomycetes</taxon>
        <taxon>Pleosporomycetidae</taxon>
        <taxon>Pleosporales</taxon>
        <taxon>Pleosporineae</taxon>
        <taxon>Cucurbitariaceae</taxon>
        <taxon>Cucurbitaria</taxon>
    </lineage>
</organism>
<dbReference type="AlphaFoldDB" id="A0A9P4LAK2"/>
<dbReference type="GeneID" id="63855884"/>
<keyword evidence="3" id="KW-1185">Reference proteome</keyword>
<evidence type="ECO:0000256" key="1">
    <source>
        <dbReference type="SAM" id="MobiDB-lite"/>
    </source>
</evidence>
<dbReference type="OrthoDB" id="3798608at2759"/>
<dbReference type="RefSeq" id="XP_040790698.1">
    <property type="nucleotide sequence ID" value="XM_040938628.1"/>
</dbReference>
<evidence type="ECO:0000313" key="2">
    <source>
        <dbReference type="EMBL" id="KAF1848135.1"/>
    </source>
</evidence>